<evidence type="ECO:0000313" key="2">
    <source>
        <dbReference type="Proteomes" id="UP000184529"/>
    </source>
</evidence>
<dbReference type="EMBL" id="FQZM01000028">
    <property type="protein sequence ID" value="SHJ31951.1"/>
    <property type="molecule type" value="Genomic_DNA"/>
</dbReference>
<keyword evidence="2" id="KW-1185">Reference proteome</keyword>
<gene>
    <name evidence="1" type="ORF">SAMN02745219_02264</name>
</gene>
<dbReference type="STRING" id="1121432.SAMN02745219_02264"/>
<sequence>MLERCIDVEDCEQVLSAELENVTFLGQVELSAEDIEKLGVLIRDKIKHDIGQGGPHCQDSFI</sequence>
<evidence type="ECO:0000313" key="1">
    <source>
        <dbReference type="EMBL" id="SHJ31951.1"/>
    </source>
</evidence>
<protein>
    <submittedName>
        <fullName evidence="1">Uncharacterized protein</fullName>
    </submittedName>
</protein>
<name>A0A1M6IBX7_9FIRM</name>
<dbReference type="RefSeq" id="WP_072869698.1">
    <property type="nucleotide sequence ID" value="NZ_FQZM01000028.1"/>
</dbReference>
<proteinExistence type="predicted"/>
<accession>A0A1M6IBX7</accession>
<dbReference type="AlphaFoldDB" id="A0A1M6IBX7"/>
<organism evidence="1 2">
    <name type="scientific">Desulfofundulus thermosubterraneus DSM 16057</name>
    <dbReference type="NCBI Taxonomy" id="1121432"/>
    <lineage>
        <taxon>Bacteria</taxon>
        <taxon>Bacillati</taxon>
        <taxon>Bacillota</taxon>
        <taxon>Clostridia</taxon>
        <taxon>Eubacteriales</taxon>
        <taxon>Peptococcaceae</taxon>
        <taxon>Desulfofundulus</taxon>
    </lineage>
</organism>
<reference evidence="2" key="1">
    <citation type="submission" date="2016-11" db="EMBL/GenBank/DDBJ databases">
        <authorList>
            <person name="Varghese N."/>
            <person name="Submissions S."/>
        </authorList>
    </citation>
    <scope>NUCLEOTIDE SEQUENCE [LARGE SCALE GENOMIC DNA]</scope>
    <source>
        <strain evidence="2">DSM 16057</strain>
    </source>
</reference>
<dbReference type="OrthoDB" id="2077827at2"/>
<dbReference type="Proteomes" id="UP000184529">
    <property type="component" value="Unassembled WGS sequence"/>
</dbReference>